<accession>A0ABS6BJG8</accession>
<feature type="transmembrane region" description="Helical" evidence="6">
    <location>
        <begin position="549"/>
        <end position="566"/>
    </location>
</feature>
<evidence type="ECO:0000259" key="7">
    <source>
        <dbReference type="PROSITE" id="PS51352"/>
    </source>
</evidence>
<feature type="transmembrane region" description="Helical" evidence="6">
    <location>
        <begin position="517"/>
        <end position="537"/>
    </location>
</feature>
<dbReference type="InterPro" id="IPR028250">
    <property type="entry name" value="DsbDN"/>
</dbReference>
<dbReference type="Pfam" id="PF11412">
    <property type="entry name" value="DsbD_N"/>
    <property type="match status" value="1"/>
</dbReference>
<proteinExistence type="predicted"/>
<organism evidence="8 9">
    <name type="scientific">Sphingomonas quercus</name>
    <dbReference type="NCBI Taxonomy" id="2842451"/>
    <lineage>
        <taxon>Bacteria</taxon>
        <taxon>Pseudomonadati</taxon>
        <taxon>Pseudomonadota</taxon>
        <taxon>Alphaproteobacteria</taxon>
        <taxon>Sphingomonadales</taxon>
        <taxon>Sphingomonadaceae</taxon>
        <taxon>Sphingomonas</taxon>
    </lineage>
</organism>
<feature type="transmembrane region" description="Helical" evidence="6">
    <location>
        <begin position="452"/>
        <end position="475"/>
    </location>
</feature>
<feature type="transmembrane region" description="Helical" evidence="6">
    <location>
        <begin position="297"/>
        <end position="321"/>
    </location>
</feature>
<dbReference type="Proteomes" id="UP000776276">
    <property type="component" value="Unassembled WGS sequence"/>
</dbReference>
<dbReference type="EMBL" id="JAHKRT010000005">
    <property type="protein sequence ID" value="MBU3078448.1"/>
    <property type="molecule type" value="Genomic_DNA"/>
</dbReference>
<dbReference type="PROSITE" id="PS51352">
    <property type="entry name" value="THIOREDOXIN_2"/>
    <property type="match status" value="1"/>
</dbReference>
<evidence type="ECO:0000256" key="1">
    <source>
        <dbReference type="ARBA" id="ARBA00004141"/>
    </source>
</evidence>
<feature type="transmembrane region" description="Helical" evidence="6">
    <location>
        <begin position="419"/>
        <end position="440"/>
    </location>
</feature>
<feature type="transmembrane region" description="Helical" evidence="6">
    <location>
        <begin position="381"/>
        <end position="407"/>
    </location>
</feature>
<sequence length="692" mass="71241">MDRLRVGLVAVLYLILGAVPALAQLGGGQPHIRAQLVAESMAPAAGATTTLAIRWTPQPGWHGYWKNPGNSGLETEAHWTLPKGVSAGPLAYPVPTTLMIAGLMNHVYEAPYAHLVRLTVPKGLARGSALPVRVKLDWLECTEQICVPATTSLAIDLKVGDGTPDASARAAFDGWRAAMPRPLDQQVRYAVAGGNFRMAVPLPASMRVATPHFFALTDGAVDYAAPQRITRNGDMLVIATKAAGAVNGPVEGVLRIGNGQGLQFRAVPGAVPADGTPVAANGASDEQGGSGPGGGTFLLALGGALLGGLLLNIMPCVFPILSLKALSLARAGDDSHAPRREAVAYTAGVVLVCLALGGVLLGLRAAGSAAGWAFQLQDPRVILFLLVLVTAIALNLAGLFELAVIAGGDSLAAQGGTKGAFWTGALAAFVATPCTGPFMAGALGAALVLPPAAALAVFGGLGLGLALPFLLLGFVPAFRRMLPRPGAWMDRFRHILAIPMFLTALGLAWILGRQAGVDGMVIGLAAALAIGLGLWAYGRRQATGRGRGWLALAPAAIVAAAAIGFVPQSVLPAQAAAATDALASEPFSENRLAALQAEGRPVFVYFTADWCLTCKVNEKAAIERAETAEAFHKGKVAVLVGDWTRGDAAIGRFIEAQGRSGVPLYLWYAPGKPAEILPQVLTSGLLAARASS</sequence>
<dbReference type="PANTHER" id="PTHR32234:SF3">
    <property type="entry name" value="SUPPRESSION OF COPPER SENSITIVITY PROTEIN"/>
    <property type="match status" value="1"/>
</dbReference>
<reference evidence="8 9" key="1">
    <citation type="submission" date="2021-06" db="EMBL/GenBank/DDBJ databases">
        <title>Sphingomonas sp. XMGL2, whole genome shotgun sequencing project.</title>
        <authorList>
            <person name="Zhao G."/>
            <person name="Shen L."/>
        </authorList>
    </citation>
    <scope>NUCLEOTIDE SEQUENCE [LARGE SCALE GENOMIC DNA]</scope>
    <source>
        <strain evidence="8 9">XMGL2</strain>
    </source>
</reference>
<evidence type="ECO:0000313" key="8">
    <source>
        <dbReference type="EMBL" id="MBU3078448.1"/>
    </source>
</evidence>
<protein>
    <submittedName>
        <fullName evidence="8">Thioredoxin family protein</fullName>
    </submittedName>
</protein>
<keyword evidence="3" id="KW-0201">Cytochrome c-type biogenesis</keyword>
<name>A0ABS6BJG8_9SPHN</name>
<evidence type="ECO:0000256" key="3">
    <source>
        <dbReference type="ARBA" id="ARBA00022748"/>
    </source>
</evidence>
<dbReference type="InterPro" id="IPR035671">
    <property type="entry name" value="DsbD_gamma"/>
</dbReference>
<dbReference type="PANTHER" id="PTHR32234">
    <property type="entry name" value="THIOL:DISULFIDE INTERCHANGE PROTEIN DSBD"/>
    <property type="match status" value="1"/>
</dbReference>
<dbReference type="Pfam" id="PF02683">
    <property type="entry name" value="DsbD_TM"/>
    <property type="match status" value="1"/>
</dbReference>
<evidence type="ECO:0000256" key="6">
    <source>
        <dbReference type="SAM" id="Phobius"/>
    </source>
</evidence>
<feature type="domain" description="Thioredoxin" evidence="7">
    <location>
        <begin position="567"/>
        <end position="692"/>
    </location>
</feature>
<evidence type="ECO:0000256" key="5">
    <source>
        <dbReference type="ARBA" id="ARBA00023136"/>
    </source>
</evidence>
<keyword evidence="5 6" id="KW-0472">Membrane</keyword>
<feature type="transmembrane region" description="Helical" evidence="6">
    <location>
        <begin position="495"/>
        <end position="511"/>
    </location>
</feature>
<evidence type="ECO:0000256" key="2">
    <source>
        <dbReference type="ARBA" id="ARBA00022692"/>
    </source>
</evidence>
<gene>
    <name evidence="8" type="ORF">KOF26_11260</name>
</gene>
<comment type="subcellular location">
    <subcellularLocation>
        <location evidence="1">Membrane</location>
        <topology evidence="1">Multi-pass membrane protein</topology>
    </subcellularLocation>
</comment>
<keyword evidence="2 6" id="KW-0812">Transmembrane</keyword>
<feature type="transmembrane region" description="Helical" evidence="6">
    <location>
        <begin position="342"/>
        <end position="361"/>
    </location>
</feature>
<dbReference type="InterPro" id="IPR013766">
    <property type="entry name" value="Thioredoxin_domain"/>
</dbReference>
<comment type="caution">
    <text evidence="8">The sequence shown here is derived from an EMBL/GenBank/DDBJ whole genome shotgun (WGS) entry which is preliminary data.</text>
</comment>
<dbReference type="InterPro" id="IPR003834">
    <property type="entry name" value="Cyt_c_assmbl_TM_dom"/>
</dbReference>
<keyword evidence="9" id="KW-1185">Reference proteome</keyword>
<dbReference type="CDD" id="cd02953">
    <property type="entry name" value="DsbDgamma"/>
    <property type="match status" value="1"/>
</dbReference>
<evidence type="ECO:0000256" key="4">
    <source>
        <dbReference type="ARBA" id="ARBA00022989"/>
    </source>
</evidence>
<dbReference type="Pfam" id="PF13899">
    <property type="entry name" value="Thioredoxin_7"/>
    <property type="match status" value="1"/>
</dbReference>
<evidence type="ECO:0000313" key="9">
    <source>
        <dbReference type="Proteomes" id="UP000776276"/>
    </source>
</evidence>
<keyword evidence="4 6" id="KW-1133">Transmembrane helix</keyword>
<dbReference type="RefSeq" id="WP_216324680.1">
    <property type="nucleotide sequence ID" value="NZ_JAHKRT010000005.1"/>
</dbReference>